<sequence length="138" mass="14923">VEIVERPQVQRARIELNGALESQAAAEAMPVDYGSLSILSDVPINLLLGLLARELEIGPEEVLGVYPRAWHPVDPDIVEQQQVGGDYRPSLALLLLGQQVLLTTESHSDGVEVVTQDVLEDLSCALGVTLVDRANPVH</sequence>
<name>A0A381P0F4_9ZZZZ</name>
<protein>
    <submittedName>
        <fullName evidence="1">Uncharacterized protein</fullName>
    </submittedName>
</protein>
<gene>
    <name evidence="1" type="ORF">METZ01_LOCUS13174</name>
</gene>
<proteinExistence type="predicted"/>
<evidence type="ECO:0000313" key="1">
    <source>
        <dbReference type="EMBL" id="SUZ60320.1"/>
    </source>
</evidence>
<accession>A0A381P0F4</accession>
<dbReference type="EMBL" id="UINC01000735">
    <property type="protein sequence ID" value="SUZ60320.1"/>
    <property type="molecule type" value="Genomic_DNA"/>
</dbReference>
<reference evidence="1" key="1">
    <citation type="submission" date="2018-05" db="EMBL/GenBank/DDBJ databases">
        <authorList>
            <person name="Lanie J.A."/>
            <person name="Ng W.-L."/>
            <person name="Kazmierczak K.M."/>
            <person name="Andrzejewski T.M."/>
            <person name="Davidsen T.M."/>
            <person name="Wayne K.J."/>
            <person name="Tettelin H."/>
            <person name="Glass J.I."/>
            <person name="Rusch D."/>
            <person name="Podicherti R."/>
            <person name="Tsui H.-C.T."/>
            <person name="Winkler M.E."/>
        </authorList>
    </citation>
    <scope>NUCLEOTIDE SEQUENCE</scope>
</reference>
<organism evidence="1">
    <name type="scientific">marine metagenome</name>
    <dbReference type="NCBI Taxonomy" id="408172"/>
    <lineage>
        <taxon>unclassified sequences</taxon>
        <taxon>metagenomes</taxon>
        <taxon>ecological metagenomes</taxon>
    </lineage>
</organism>
<feature type="non-terminal residue" evidence="1">
    <location>
        <position position="1"/>
    </location>
</feature>
<dbReference type="AlphaFoldDB" id="A0A381P0F4"/>